<sequence>LPSYIQSVLEIILMQAQEAMENVLANVTVDQLVTNLKSKMKE</sequence>
<comment type="caution">
    <text evidence="1">The sequence shown here is derived from an EMBL/GenBank/DDBJ whole genome shotgun (WGS) entry which is preliminary data.</text>
</comment>
<accession>A0A4U3A8N9</accession>
<protein>
    <submittedName>
        <fullName evidence="1">Transcriptional regulator</fullName>
    </submittedName>
</protein>
<reference evidence="1 2" key="1">
    <citation type="journal article" date="2019" name="Environ. Microbiol.">
        <title>An active ?-lactamase is a part of an orchestrated cell wall stress resistance network of Bacillus subtilis and related rhizosphere species.</title>
        <authorList>
            <person name="Bucher T."/>
            <person name="Keren-Paz A."/>
            <person name="Hausser J."/>
            <person name="Olender T."/>
            <person name="Cytryn E."/>
            <person name="Kolodkin-Gal I."/>
        </authorList>
    </citation>
    <scope>NUCLEOTIDE SEQUENCE [LARGE SCALE GENOMIC DNA]</scope>
    <source>
        <strain evidence="1 2">I5</strain>
    </source>
</reference>
<organism evidence="1 2">
    <name type="scientific">Bacillus wiedmannii</name>
    <dbReference type="NCBI Taxonomy" id="1890302"/>
    <lineage>
        <taxon>Bacteria</taxon>
        <taxon>Bacillati</taxon>
        <taxon>Bacillota</taxon>
        <taxon>Bacilli</taxon>
        <taxon>Bacillales</taxon>
        <taxon>Bacillaceae</taxon>
        <taxon>Bacillus</taxon>
        <taxon>Bacillus cereus group</taxon>
    </lineage>
</organism>
<dbReference type="EMBL" id="SZON01002825">
    <property type="protein sequence ID" value="TKI83729.1"/>
    <property type="molecule type" value="Genomic_DNA"/>
</dbReference>
<dbReference type="AlphaFoldDB" id="A0A4U3A8N9"/>
<feature type="non-terminal residue" evidence="1">
    <location>
        <position position="1"/>
    </location>
</feature>
<dbReference type="Proteomes" id="UP000305222">
    <property type="component" value="Unassembled WGS sequence"/>
</dbReference>
<gene>
    <name evidence="1" type="ORF">FC699_31940</name>
</gene>
<evidence type="ECO:0000313" key="2">
    <source>
        <dbReference type="Proteomes" id="UP000305222"/>
    </source>
</evidence>
<evidence type="ECO:0000313" key="1">
    <source>
        <dbReference type="EMBL" id="TKI83729.1"/>
    </source>
</evidence>
<name>A0A4U3A8N9_9BACI</name>
<proteinExistence type="predicted"/>